<dbReference type="AlphaFoldDB" id="A0A6C0EGM5"/>
<accession>A0A6C0EGM5</accession>
<protein>
    <recommendedName>
        <fullName evidence="2">Nucleotide-diphospho-sugar transferase domain-containing protein</fullName>
    </recommendedName>
</protein>
<proteinExistence type="predicted"/>
<sequence length="328" mass="37939">MFGDKINRYLFAFLGLTTVGFLYNRYEEKNKLSETQETYNSIRNYLLNDSTLAKSKKPILWLHVPYRVNARKWTDFGSRNTNNLNQPYLSLCVKSIIDKCGNDFHICLIDDDSFSNLIPDWLTNMSRVPEPISGYMRKIGLCKLIYFYGGMVMPIQTICFKNLKPLYDAMTSAKKPFFIENHTTTISVSQQVTMFPSYDMFGALKDDTTMKKIIGILEENISRDATNESLFLGQLERFLFEMAQKFEISIIDGKIMGIKDVNNTPITIENLFSEEKNDIILHSNNLCMILPSEQILKRNKYEWFASLNVGQVLQGDYYLAHMLKSLGR</sequence>
<evidence type="ECO:0000313" key="1">
    <source>
        <dbReference type="EMBL" id="QHT28336.1"/>
    </source>
</evidence>
<reference evidence="1" key="1">
    <citation type="journal article" date="2020" name="Nature">
        <title>Giant virus diversity and host interactions through global metagenomics.</title>
        <authorList>
            <person name="Schulz F."/>
            <person name="Roux S."/>
            <person name="Paez-Espino D."/>
            <person name="Jungbluth S."/>
            <person name="Walsh D.A."/>
            <person name="Denef V.J."/>
            <person name="McMahon K.D."/>
            <person name="Konstantinidis K.T."/>
            <person name="Eloe-Fadrosh E.A."/>
            <person name="Kyrpides N.C."/>
            <person name="Woyke T."/>
        </authorList>
    </citation>
    <scope>NUCLEOTIDE SEQUENCE</scope>
    <source>
        <strain evidence="1">GVMAG-M-3300001348-25</strain>
    </source>
</reference>
<name>A0A6C0EGM5_9ZZZZ</name>
<evidence type="ECO:0008006" key="2">
    <source>
        <dbReference type="Google" id="ProtNLM"/>
    </source>
</evidence>
<dbReference type="EMBL" id="MN738855">
    <property type="protein sequence ID" value="QHT28336.1"/>
    <property type="molecule type" value="Genomic_DNA"/>
</dbReference>
<organism evidence="1">
    <name type="scientific">viral metagenome</name>
    <dbReference type="NCBI Taxonomy" id="1070528"/>
    <lineage>
        <taxon>unclassified sequences</taxon>
        <taxon>metagenomes</taxon>
        <taxon>organismal metagenomes</taxon>
    </lineage>
</organism>